<evidence type="ECO:0000313" key="2">
    <source>
        <dbReference type="EMBL" id="EMD90026.1"/>
    </source>
</evidence>
<dbReference type="OMA" id="MLNAHHN"/>
<dbReference type="AlphaFoldDB" id="M2U8D2"/>
<accession>M2U8D2</accession>
<feature type="region of interest" description="Disordered" evidence="1">
    <location>
        <begin position="1"/>
        <end position="22"/>
    </location>
</feature>
<dbReference type="HOGENOM" id="CLU_1107017_0_0_1"/>
<dbReference type="EMBL" id="KB445578">
    <property type="protein sequence ID" value="EMD90026.1"/>
    <property type="molecule type" value="Genomic_DNA"/>
</dbReference>
<reference evidence="2 3" key="1">
    <citation type="journal article" date="2012" name="PLoS Pathog.">
        <title>Diverse lifestyles and strategies of plant pathogenesis encoded in the genomes of eighteen Dothideomycetes fungi.</title>
        <authorList>
            <person name="Ohm R.A."/>
            <person name="Feau N."/>
            <person name="Henrissat B."/>
            <person name="Schoch C.L."/>
            <person name="Horwitz B.A."/>
            <person name="Barry K.W."/>
            <person name="Condon B.J."/>
            <person name="Copeland A.C."/>
            <person name="Dhillon B."/>
            <person name="Glaser F."/>
            <person name="Hesse C.N."/>
            <person name="Kosti I."/>
            <person name="LaButti K."/>
            <person name="Lindquist E.A."/>
            <person name="Lucas S."/>
            <person name="Salamov A.A."/>
            <person name="Bradshaw R.E."/>
            <person name="Ciuffetti L."/>
            <person name="Hamelin R.C."/>
            <person name="Kema G.H.J."/>
            <person name="Lawrence C."/>
            <person name="Scott J.A."/>
            <person name="Spatafora J.W."/>
            <person name="Turgeon B.G."/>
            <person name="de Wit P.J.G.M."/>
            <person name="Zhong S."/>
            <person name="Goodwin S.B."/>
            <person name="Grigoriev I.V."/>
        </authorList>
    </citation>
    <scope>NUCLEOTIDE SEQUENCE [LARGE SCALE GENOMIC DNA]</scope>
    <source>
        <strain evidence="3">C5 / ATCC 48332 / race O</strain>
    </source>
</reference>
<name>M2U8D2_COCH5</name>
<evidence type="ECO:0000256" key="1">
    <source>
        <dbReference type="SAM" id="MobiDB-lite"/>
    </source>
</evidence>
<organism evidence="2 3">
    <name type="scientific">Cochliobolus heterostrophus (strain C5 / ATCC 48332 / race O)</name>
    <name type="common">Southern corn leaf blight fungus</name>
    <name type="synonym">Bipolaris maydis</name>
    <dbReference type="NCBI Taxonomy" id="701091"/>
    <lineage>
        <taxon>Eukaryota</taxon>
        <taxon>Fungi</taxon>
        <taxon>Dikarya</taxon>
        <taxon>Ascomycota</taxon>
        <taxon>Pezizomycotina</taxon>
        <taxon>Dothideomycetes</taxon>
        <taxon>Pleosporomycetidae</taxon>
        <taxon>Pleosporales</taxon>
        <taxon>Pleosporineae</taxon>
        <taxon>Pleosporaceae</taxon>
        <taxon>Bipolaris</taxon>
    </lineage>
</organism>
<gene>
    <name evidence="2" type="ORF">COCHEDRAFT_1225588</name>
</gene>
<sequence>MEAHLTQVQNQSKPVPHQDSPNSLELGKKCISYRSTIMELVHDNNYFRLLLCSMLNAHHNITNGKQLNALDADHPYRTTLIKFTPVPNKKTGLYIGYKGDALRREDTLNKAYRVNPYYPNKVPVSFDPFLKDHYVFSGAIPGLSMPRYKNSKNPFNICAKQPSPIKNPESLFGPQIEDFAAQARLKSWRLSGNAHAATPEPKASPEDPTAIASQRTQLYKYVTEINLGPISFNSYIHFAPYKMLRREDASA</sequence>
<keyword evidence="3" id="KW-1185">Reference proteome</keyword>
<reference evidence="3" key="2">
    <citation type="journal article" date="2013" name="PLoS Genet.">
        <title>Comparative genome structure, secondary metabolite, and effector coding capacity across Cochliobolus pathogens.</title>
        <authorList>
            <person name="Condon B.J."/>
            <person name="Leng Y."/>
            <person name="Wu D."/>
            <person name="Bushley K.E."/>
            <person name="Ohm R.A."/>
            <person name="Otillar R."/>
            <person name="Martin J."/>
            <person name="Schackwitz W."/>
            <person name="Grimwood J."/>
            <person name="MohdZainudin N."/>
            <person name="Xue C."/>
            <person name="Wang R."/>
            <person name="Manning V.A."/>
            <person name="Dhillon B."/>
            <person name="Tu Z.J."/>
            <person name="Steffenson B.J."/>
            <person name="Salamov A."/>
            <person name="Sun H."/>
            <person name="Lowry S."/>
            <person name="LaButti K."/>
            <person name="Han J."/>
            <person name="Copeland A."/>
            <person name="Lindquist E."/>
            <person name="Barry K."/>
            <person name="Schmutz J."/>
            <person name="Baker S.E."/>
            <person name="Ciuffetti L.M."/>
            <person name="Grigoriev I.V."/>
            <person name="Zhong S."/>
            <person name="Turgeon B.G."/>
        </authorList>
    </citation>
    <scope>NUCLEOTIDE SEQUENCE [LARGE SCALE GENOMIC DNA]</scope>
    <source>
        <strain evidence="3">C5 / ATCC 48332 / race O</strain>
    </source>
</reference>
<proteinExistence type="predicted"/>
<evidence type="ECO:0000313" key="3">
    <source>
        <dbReference type="Proteomes" id="UP000016936"/>
    </source>
</evidence>
<protein>
    <submittedName>
        <fullName evidence="2">Uncharacterized protein</fullName>
    </submittedName>
</protein>
<dbReference type="OrthoDB" id="3669546at2759"/>
<dbReference type="Proteomes" id="UP000016936">
    <property type="component" value="Unassembled WGS sequence"/>
</dbReference>